<evidence type="ECO:0000313" key="1">
    <source>
        <dbReference type="EMBL" id="VDO81729.1"/>
    </source>
</evidence>
<protein>
    <submittedName>
        <fullName evidence="1">Uncharacterized protein</fullName>
    </submittedName>
</protein>
<dbReference type="Proteomes" id="UP000269396">
    <property type="component" value="Unassembled WGS sequence"/>
</dbReference>
<reference evidence="1 2" key="1">
    <citation type="submission" date="2018-11" db="EMBL/GenBank/DDBJ databases">
        <authorList>
            <consortium name="Pathogen Informatics"/>
        </authorList>
    </citation>
    <scope>NUCLEOTIDE SEQUENCE [LARGE SCALE GENOMIC DNA]</scope>
    <source>
        <strain>Denwood</strain>
        <strain evidence="2">Zambia</strain>
    </source>
</reference>
<evidence type="ECO:0000313" key="2">
    <source>
        <dbReference type="Proteomes" id="UP000269396"/>
    </source>
</evidence>
<name>A0A3P7YW86_9TREM</name>
<dbReference type="EMBL" id="UZAL01002186">
    <property type="protein sequence ID" value="VDO81729.1"/>
    <property type="molecule type" value="Genomic_DNA"/>
</dbReference>
<keyword evidence="2" id="KW-1185">Reference proteome</keyword>
<dbReference type="AlphaFoldDB" id="A0A3P7YW86"/>
<sequence length="41" mass="4823">MAETRLTHGFVGLVPCKRFKIWAFASDLHMLKYVSFVDIFF</sequence>
<organism evidence="1 2">
    <name type="scientific">Schistosoma mattheei</name>
    <dbReference type="NCBI Taxonomy" id="31246"/>
    <lineage>
        <taxon>Eukaryota</taxon>
        <taxon>Metazoa</taxon>
        <taxon>Spiralia</taxon>
        <taxon>Lophotrochozoa</taxon>
        <taxon>Platyhelminthes</taxon>
        <taxon>Trematoda</taxon>
        <taxon>Digenea</taxon>
        <taxon>Strigeidida</taxon>
        <taxon>Schistosomatoidea</taxon>
        <taxon>Schistosomatidae</taxon>
        <taxon>Schistosoma</taxon>
    </lineage>
</organism>
<proteinExistence type="predicted"/>
<accession>A0A3P7YW86</accession>
<gene>
    <name evidence="1" type="ORF">SMTD_LOCUS1821</name>
</gene>